<dbReference type="KEGG" id="paca:ID47_05095"/>
<keyword evidence="2" id="KW-1185">Reference proteome</keyword>
<dbReference type="EMBL" id="CP008941">
    <property type="protein sequence ID" value="AIK96254.1"/>
    <property type="molecule type" value="Genomic_DNA"/>
</dbReference>
<dbReference type="AlphaFoldDB" id="A0A077AW19"/>
<protein>
    <submittedName>
        <fullName evidence="1">Uncharacterized protein</fullName>
    </submittedName>
</protein>
<evidence type="ECO:0000313" key="2">
    <source>
        <dbReference type="Proteomes" id="UP000028926"/>
    </source>
</evidence>
<sequence>MRHTYKKCNITAFVYLILIKMNNYSIAMDDEIGSEKTRSQRAVSEQNINFKAFSVESLSEYGKEFPVYFQLNLSRPRNNNKSYILNRSFALIPDTTKLLNPIDFKKLILAEFSLFYFYYYNKNYMIINNINYKNISYIKSEFIYSCYLFLESYSKICICNYMLIPSIYIERYNFLIEGKEFKKSITGEFSFKRIIPLSLNADNRFIMYGKAPVTILTGTSNAGKTTLIDFFRKSSTDLTDYSIDLFCDKSLEKTIKNYHPDEYSRIVENLET</sequence>
<dbReference type="InterPro" id="IPR027417">
    <property type="entry name" value="P-loop_NTPase"/>
</dbReference>
<organism evidence="1 2">
    <name type="scientific">Candidatus Odyssella acanthamoebae</name>
    <dbReference type="NCBI Taxonomy" id="91604"/>
    <lineage>
        <taxon>Bacteria</taxon>
        <taxon>Pseudomonadati</taxon>
        <taxon>Pseudomonadota</taxon>
        <taxon>Alphaproteobacteria</taxon>
        <taxon>Holosporales</taxon>
        <taxon>Candidatus Paracaedibacteraceae</taxon>
        <taxon>Candidatus Odyssella</taxon>
    </lineage>
</organism>
<reference evidence="1 2" key="1">
    <citation type="submission" date="2014-07" db="EMBL/GenBank/DDBJ databases">
        <title>Comparative genomic insights into amoeba endosymbionts belonging to the families of Holosporaceae and Candidatus Midichloriaceae within Rickettsiales.</title>
        <authorList>
            <person name="Wang Z."/>
            <person name="Wu M."/>
        </authorList>
    </citation>
    <scope>NUCLEOTIDE SEQUENCE [LARGE SCALE GENOMIC DNA]</scope>
    <source>
        <strain evidence="1">PRA3</strain>
    </source>
</reference>
<dbReference type="Proteomes" id="UP000028926">
    <property type="component" value="Chromosome"/>
</dbReference>
<gene>
    <name evidence="1" type="ORF">ID47_05095</name>
</gene>
<evidence type="ECO:0000313" key="1">
    <source>
        <dbReference type="EMBL" id="AIK96254.1"/>
    </source>
</evidence>
<accession>A0A077AW19</accession>
<name>A0A077AW19_9PROT</name>
<proteinExistence type="predicted"/>
<dbReference type="SUPFAM" id="SSF52540">
    <property type="entry name" value="P-loop containing nucleoside triphosphate hydrolases"/>
    <property type="match status" value="1"/>
</dbReference>
<dbReference type="HOGENOM" id="CLU_1021910_0_0_5"/>